<gene>
    <name evidence="2" type="ORF">OG563_26885</name>
</gene>
<evidence type="ECO:0000313" key="3">
    <source>
        <dbReference type="Proteomes" id="UP001432062"/>
    </source>
</evidence>
<dbReference type="Pfam" id="PF09588">
    <property type="entry name" value="YqaJ"/>
    <property type="match status" value="1"/>
</dbReference>
<name>A0ABZ1YIK9_9NOCA</name>
<dbReference type="InterPro" id="IPR011335">
    <property type="entry name" value="Restrct_endonuc-II-like"/>
</dbReference>
<dbReference type="InterPro" id="IPR017482">
    <property type="entry name" value="Lambda-type_endonuclease"/>
</dbReference>
<dbReference type="Gene3D" id="3.90.320.10">
    <property type="match status" value="1"/>
</dbReference>
<dbReference type="InterPro" id="IPR011604">
    <property type="entry name" value="PDDEXK-like_dom_sf"/>
</dbReference>
<proteinExistence type="predicted"/>
<protein>
    <submittedName>
        <fullName evidence="2">YqaJ viral recombinase family protein</fullName>
    </submittedName>
</protein>
<evidence type="ECO:0000313" key="2">
    <source>
        <dbReference type="EMBL" id="WUV42873.1"/>
    </source>
</evidence>
<organism evidence="2 3">
    <name type="scientific">Nocardia vinacea</name>
    <dbReference type="NCBI Taxonomy" id="96468"/>
    <lineage>
        <taxon>Bacteria</taxon>
        <taxon>Bacillati</taxon>
        <taxon>Actinomycetota</taxon>
        <taxon>Actinomycetes</taxon>
        <taxon>Mycobacteriales</taxon>
        <taxon>Nocardiaceae</taxon>
        <taxon>Nocardia</taxon>
    </lineage>
</organism>
<keyword evidence="3" id="KW-1185">Reference proteome</keyword>
<evidence type="ECO:0000259" key="1">
    <source>
        <dbReference type="Pfam" id="PF09588"/>
    </source>
</evidence>
<accession>A0ABZ1YIK9</accession>
<sequence length="313" mass="35206">MTFHTSPLNGTAVPIGTFTAGSPQWHAARAHGLGGSEISAVLGLNPWESHWTLWWRKKDRLPPIRDNDYMLMGSLFEPVIYQHFRENLLAAGQTMTTGVTYRHVQWPWMVANPDGLIFDADGNLVDGLEIKCAARDDKWGPDGSDQIPIYYKTQVAWYCLVMGLRAMWVRVVFGVGDWRTYRYEPSAEDFAVIREAGAEFMDSLAADREPDLDDHSATYIALRYLHPEIDGSVIQIPAALADEWWAVTEQYQEAESALTGMRSRMAKTMGYAWRADCGDQKVAYRQRPPKGAAPFIKSAKRPDFSDIAVAKGK</sequence>
<dbReference type="RefSeq" id="WP_329405491.1">
    <property type="nucleotide sequence ID" value="NZ_CP109441.1"/>
</dbReference>
<dbReference type="NCBIfam" id="TIGR03033">
    <property type="entry name" value="phage_rel_nuc"/>
    <property type="match status" value="1"/>
</dbReference>
<dbReference type="InterPro" id="IPR019080">
    <property type="entry name" value="YqaJ_viral_recombinase"/>
</dbReference>
<dbReference type="SUPFAM" id="SSF52980">
    <property type="entry name" value="Restriction endonuclease-like"/>
    <property type="match status" value="1"/>
</dbReference>
<reference evidence="2" key="1">
    <citation type="submission" date="2022-10" db="EMBL/GenBank/DDBJ databases">
        <title>The complete genomes of actinobacterial strains from the NBC collection.</title>
        <authorList>
            <person name="Joergensen T.S."/>
            <person name="Alvarez Arevalo M."/>
            <person name="Sterndorff E.B."/>
            <person name="Faurdal D."/>
            <person name="Vuksanovic O."/>
            <person name="Mourched A.-S."/>
            <person name="Charusanti P."/>
            <person name="Shaw S."/>
            <person name="Blin K."/>
            <person name="Weber T."/>
        </authorList>
    </citation>
    <scope>NUCLEOTIDE SEQUENCE</scope>
    <source>
        <strain evidence="2">NBC_01482</strain>
    </source>
</reference>
<feature type="domain" description="YqaJ viral recombinase" evidence="1">
    <location>
        <begin position="24"/>
        <end position="163"/>
    </location>
</feature>
<dbReference type="Proteomes" id="UP001432062">
    <property type="component" value="Chromosome"/>
</dbReference>
<dbReference type="EMBL" id="CP109441">
    <property type="protein sequence ID" value="WUV42873.1"/>
    <property type="molecule type" value="Genomic_DNA"/>
</dbReference>